<dbReference type="PANTHER" id="PTHR37613">
    <property type="entry name" value="DUF4378 DOMAIN PROTEIN"/>
    <property type="match status" value="1"/>
</dbReference>
<evidence type="ECO:0000313" key="2">
    <source>
        <dbReference type="EMBL" id="KDO49547.1"/>
    </source>
</evidence>
<name>A0A067EE94_CITSI</name>
<proteinExistence type="predicted"/>
<evidence type="ECO:0000256" key="1">
    <source>
        <dbReference type="SAM" id="MobiDB-lite"/>
    </source>
</evidence>
<dbReference type="Proteomes" id="UP000027120">
    <property type="component" value="Unassembled WGS sequence"/>
</dbReference>
<evidence type="ECO:0008006" key="4">
    <source>
        <dbReference type="Google" id="ProtNLM"/>
    </source>
</evidence>
<reference evidence="2 3" key="1">
    <citation type="submission" date="2014-04" db="EMBL/GenBank/DDBJ databases">
        <authorList>
            <consortium name="International Citrus Genome Consortium"/>
            <person name="Gmitter F."/>
            <person name="Chen C."/>
            <person name="Farmerie W."/>
            <person name="Harkins T."/>
            <person name="Desany B."/>
            <person name="Mohiuddin M."/>
            <person name="Kodira C."/>
            <person name="Borodovsky M."/>
            <person name="Lomsadze A."/>
            <person name="Burns P."/>
            <person name="Jenkins J."/>
            <person name="Prochnik S."/>
            <person name="Shu S."/>
            <person name="Chapman J."/>
            <person name="Pitluck S."/>
            <person name="Schmutz J."/>
            <person name="Rokhsar D."/>
        </authorList>
    </citation>
    <scope>NUCLEOTIDE SEQUENCE</scope>
</reference>
<feature type="compositionally biased region" description="Low complexity" evidence="1">
    <location>
        <begin position="39"/>
        <end position="53"/>
    </location>
</feature>
<dbReference type="SMR" id="A0A067EE94"/>
<dbReference type="EMBL" id="KK785108">
    <property type="protein sequence ID" value="KDO49547.1"/>
    <property type="molecule type" value="Genomic_DNA"/>
</dbReference>
<gene>
    <name evidence="2" type="ORF">CISIN_1g036613mg</name>
</gene>
<evidence type="ECO:0000313" key="3">
    <source>
        <dbReference type="Proteomes" id="UP000027120"/>
    </source>
</evidence>
<protein>
    <recommendedName>
        <fullName evidence="4">DUF4378 domain-containing protein</fullName>
    </recommendedName>
</protein>
<dbReference type="AlphaFoldDB" id="A0A067EE94"/>
<sequence length="347" mass="39262">MATSPSKPALAKQLKQHLQEQQEPFKLSTYLSERRNSLKKSSSNGENNSSLGNHTCNPKESCSLTLRKKHVLHSPRSLKSLLYKLITPNEKQEPSACNKKAVQEKLVSETLDVIQHIAETNWFSTSNNVSLFGAGLDYGSGSLVAETSQALNVKHSKQEKTDIDMHQQWGSKKDDKQLITVTESKDLASGTSNSTSRLNQANGEHLFSAYLLKPLMKSLAERHIQVRFTRARERVDSGKIKRVLKPSKRLLLDCMKKTVINNVRNYKRQKHLHKLLSLEELGNIINKQLCSLGKQLVNATNAAHMINLDFSSTPEEWNYFQQTKGQICREMGDSIIHEIIDEIIDFQ</sequence>
<accession>A0A067EE94</accession>
<keyword evidence="3" id="KW-1185">Reference proteome</keyword>
<feature type="region of interest" description="Disordered" evidence="1">
    <location>
        <begin position="1"/>
        <end position="57"/>
    </location>
</feature>
<organism evidence="2 3">
    <name type="scientific">Citrus sinensis</name>
    <name type="common">Sweet orange</name>
    <name type="synonym">Citrus aurantium var. sinensis</name>
    <dbReference type="NCBI Taxonomy" id="2711"/>
    <lineage>
        <taxon>Eukaryota</taxon>
        <taxon>Viridiplantae</taxon>
        <taxon>Streptophyta</taxon>
        <taxon>Embryophyta</taxon>
        <taxon>Tracheophyta</taxon>
        <taxon>Spermatophyta</taxon>
        <taxon>Magnoliopsida</taxon>
        <taxon>eudicotyledons</taxon>
        <taxon>Gunneridae</taxon>
        <taxon>Pentapetalae</taxon>
        <taxon>rosids</taxon>
        <taxon>malvids</taxon>
        <taxon>Sapindales</taxon>
        <taxon>Rutaceae</taxon>
        <taxon>Aurantioideae</taxon>
        <taxon>Citrus</taxon>
    </lineage>
</organism>
<dbReference type="PANTHER" id="PTHR37613:SF3">
    <property type="entry name" value="DUF4378 DOMAIN-CONTAINING PROTEIN"/>
    <property type="match status" value="1"/>
</dbReference>